<accession>A0A8H5CZK5</accession>
<reference evidence="2 3" key="1">
    <citation type="journal article" date="2020" name="ISME J.">
        <title>Uncovering the hidden diversity of litter-decomposition mechanisms in mushroom-forming fungi.</title>
        <authorList>
            <person name="Floudas D."/>
            <person name="Bentzer J."/>
            <person name="Ahren D."/>
            <person name="Johansson T."/>
            <person name="Persson P."/>
            <person name="Tunlid A."/>
        </authorList>
    </citation>
    <scope>NUCLEOTIDE SEQUENCE [LARGE SCALE GENOMIC DNA]</scope>
    <source>
        <strain evidence="2 3">CBS 291.85</strain>
    </source>
</reference>
<dbReference type="AlphaFoldDB" id="A0A8H5CZK5"/>
<name>A0A8H5CZK5_9AGAR</name>
<dbReference type="OrthoDB" id="3258969at2759"/>
<keyword evidence="3" id="KW-1185">Reference proteome</keyword>
<feature type="compositionally biased region" description="Polar residues" evidence="1">
    <location>
        <begin position="187"/>
        <end position="207"/>
    </location>
</feature>
<evidence type="ECO:0000313" key="3">
    <source>
        <dbReference type="Proteomes" id="UP000559256"/>
    </source>
</evidence>
<feature type="compositionally biased region" description="Basic and acidic residues" evidence="1">
    <location>
        <begin position="37"/>
        <end position="53"/>
    </location>
</feature>
<evidence type="ECO:0000313" key="2">
    <source>
        <dbReference type="EMBL" id="KAF5350914.1"/>
    </source>
</evidence>
<protein>
    <submittedName>
        <fullName evidence="2">Uncharacterized protein</fullName>
    </submittedName>
</protein>
<gene>
    <name evidence="2" type="ORF">D9758_010494</name>
</gene>
<organism evidence="2 3">
    <name type="scientific">Tetrapyrgos nigripes</name>
    <dbReference type="NCBI Taxonomy" id="182062"/>
    <lineage>
        <taxon>Eukaryota</taxon>
        <taxon>Fungi</taxon>
        <taxon>Dikarya</taxon>
        <taxon>Basidiomycota</taxon>
        <taxon>Agaricomycotina</taxon>
        <taxon>Agaricomycetes</taxon>
        <taxon>Agaricomycetidae</taxon>
        <taxon>Agaricales</taxon>
        <taxon>Marasmiineae</taxon>
        <taxon>Marasmiaceae</taxon>
        <taxon>Tetrapyrgos</taxon>
    </lineage>
</organism>
<dbReference type="Proteomes" id="UP000559256">
    <property type="component" value="Unassembled WGS sequence"/>
</dbReference>
<feature type="region of interest" description="Disordered" evidence="1">
    <location>
        <begin position="30"/>
        <end position="57"/>
    </location>
</feature>
<proteinExistence type="predicted"/>
<sequence>MLIRHSKPSSVTGTRLYHVSSTLAGKSIASHSIPKLSPEESRGHRTAKFDRNGRTSSGQLIHARRMSDFVRSKASKVGNWWSEEGSPATKTTDSEPSPYAYEPHTVYLLESRYPVRYGNGRVEAPEHLVGICRASDFEAVVKMYNSLEAPQESLTAMDNARWPWTKSPSGEPEKLYAVSESKENSEDASGSSSMSIEDSLRQVSSDEGLQAAMQKDARRHMSQTIAVAERVSEESLGDLPDAHMKRWEGKIPFEVELDDGTVTHPSGYIPPTAVHQFGDTDHYSRAHTQTAARARDAEIKSLEYHSDPSVQVRQWEAVKEREEEEGPLMSQLTEGILAGGVSAATEPKDSKIPTELHGVHIDAVAQPMQHPSGFIPPTAGMARGEKDARTEVIPGEHIPPELPIAEERPPTFSSSDSPLSTTTTFLESDDVQSSVERSLTRSGSQSLVNRFDEHLREVRLQYATHIHQEPFWRPLLSFTVSTRPLAITLARLSQSSEKGLPFHTAVSEEDGKDIPYSARMQDIRLERMRMLGLELSKLLAGAARSGFAGIRFAPKEKGRHITVDGEDRPIEWERRVIGVGVGEWNPLAPQIKEFFEKDATEAVQQLLNEPEDSAPFLIFGIDEWGHSNENVRGPWESLMLQDNVKDDTIKVLQEIQGLQQWLSGRNLNARIFVPKFYGQDHTPLKHELKVAEGRLPIVLATDGETPPEGHIEVTGSRARRFVNERIQKLYELNQDAIAATVSIRHRSVTYPKQSQSFEEEVEEK</sequence>
<feature type="region of interest" description="Disordered" evidence="1">
    <location>
        <begin position="400"/>
        <end position="438"/>
    </location>
</feature>
<evidence type="ECO:0000256" key="1">
    <source>
        <dbReference type="SAM" id="MobiDB-lite"/>
    </source>
</evidence>
<feature type="region of interest" description="Disordered" evidence="1">
    <location>
        <begin position="163"/>
        <end position="210"/>
    </location>
</feature>
<feature type="compositionally biased region" description="Low complexity" evidence="1">
    <location>
        <begin position="410"/>
        <end position="426"/>
    </location>
</feature>
<dbReference type="EMBL" id="JAACJM010000072">
    <property type="protein sequence ID" value="KAF5350914.1"/>
    <property type="molecule type" value="Genomic_DNA"/>
</dbReference>
<comment type="caution">
    <text evidence="2">The sequence shown here is derived from an EMBL/GenBank/DDBJ whole genome shotgun (WGS) entry which is preliminary data.</text>
</comment>